<dbReference type="Proteomes" id="UP000033647">
    <property type="component" value="Unassembled WGS sequence"/>
</dbReference>
<dbReference type="EMBL" id="LAFY01004388">
    <property type="protein sequence ID" value="KJX93051.1"/>
    <property type="molecule type" value="Genomic_DNA"/>
</dbReference>
<gene>
    <name evidence="1" type="ORF">TI39_contig4429g00002</name>
</gene>
<name>A0A0F4G6R1_9PEZI</name>
<protein>
    <submittedName>
        <fullName evidence="1">Uncharacterized protein</fullName>
    </submittedName>
</protein>
<sequence length="167" mass="18708">MTDIPTTSKQKIKVPWNNDAFYGPNPEASQIFSIILLDIVPTPIPLDRRFFVFMQGEVAPHRAQKSGVHVDDAVLANATIKCTMEGNFTNGEVSSETFTAGMHLIFRDWADGGVQDQLLVGNRQDIVADARCTFGETMRSGMYIWKFNARLPDGECLFALELSQWLH</sequence>
<keyword evidence="2" id="KW-1185">Reference proteome</keyword>
<dbReference type="AlphaFoldDB" id="A0A0F4G6R1"/>
<reference evidence="1 2" key="1">
    <citation type="submission" date="2015-03" db="EMBL/GenBank/DDBJ databases">
        <title>RNA-seq based gene annotation and comparative genomics of four Zymoseptoria species reveal species-specific pathogenicity related genes and transposable element activity.</title>
        <authorList>
            <person name="Grandaubert J."/>
            <person name="Bhattacharyya A."/>
            <person name="Stukenbrock E.H."/>
        </authorList>
    </citation>
    <scope>NUCLEOTIDE SEQUENCE [LARGE SCALE GENOMIC DNA]</scope>
    <source>
        <strain evidence="1 2">Zb18110</strain>
    </source>
</reference>
<comment type="caution">
    <text evidence="1">The sequence shown here is derived from an EMBL/GenBank/DDBJ whole genome shotgun (WGS) entry which is preliminary data.</text>
</comment>
<evidence type="ECO:0000313" key="2">
    <source>
        <dbReference type="Proteomes" id="UP000033647"/>
    </source>
</evidence>
<evidence type="ECO:0000313" key="1">
    <source>
        <dbReference type="EMBL" id="KJX93051.1"/>
    </source>
</evidence>
<proteinExistence type="predicted"/>
<organism evidence="1 2">
    <name type="scientific">Zymoseptoria brevis</name>
    <dbReference type="NCBI Taxonomy" id="1047168"/>
    <lineage>
        <taxon>Eukaryota</taxon>
        <taxon>Fungi</taxon>
        <taxon>Dikarya</taxon>
        <taxon>Ascomycota</taxon>
        <taxon>Pezizomycotina</taxon>
        <taxon>Dothideomycetes</taxon>
        <taxon>Dothideomycetidae</taxon>
        <taxon>Mycosphaerellales</taxon>
        <taxon>Mycosphaerellaceae</taxon>
        <taxon>Zymoseptoria</taxon>
    </lineage>
</organism>
<dbReference type="OrthoDB" id="5422698at2759"/>
<accession>A0A0F4G6R1</accession>